<protein>
    <submittedName>
        <fullName evidence="1">Uncharacterized protein</fullName>
    </submittedName>
</protein>
<dbReference type="Proteomes" id="UP000574761">
    <property type="component" value="Unassembled WGS sequence"/>
</dbReference>
<dbReference type="EMBL" id="JACIEE010000005">
    <property type="protein sequence ID" value="MBB3977368.1"/>
    <property type="molecule type" value="Genomic_DNA"/>
</dbReference>
<gene>
    <name evidence="1" type="ORF">GGQ64_002574</name>
</gene>
<dbReference type="AlphaFoldDB" id="A0A7W6DCN4"/>
<keyword evidence="2" id="KW-1185">Reference proteome</keyword>
<dbReference type="RefSeq" id="WP_183804716.1">
    <property type="nucleotide sequence ID" value="NZ_JACIEE010000005.1"/>
</dbReference>
<accession>A0A7W6DCN4</accession>
<evidence type="ECO:0000313" key="2">
    <source>
        <dbReference type="Proteomes" id="UP000574761"/>
    </source>
</evidence>
<evidence type="ECO:0000313" key="1">
    <source>
        <dbReference type="EMBL" id="MBB3977368.1"/>
    </source>
</evidence>
<reference evidence="1 2" key="1">
    <citation type="submission" date="2020-08" db="EMBL/GenBank/DDBJ databases">
        <title>Genomic Encyclopedia of Type Strains, Phase IV (KMG-IV): sequencing the most valuable type-strain genomes for metagenomic binning, comparative biology and taxonomic classification.</title>
        <authorList>
            <person name="Goeker M."/>
        </authorList>
    </citation>
    <scope>NUCLEOTIDE SEQUENCE [LARGE SCALE GENOMIC DNA]</scope>
    <source>
        <strain evidence="1 2">DSM 100211</strain>
    </source>
</reference>
<comment type="caution">
    <text evidence="1">The sequence shown here is derived from an EMBL/GenBank/DDBJ whole genome shotgun (WGS) entry which is preliminary data.</text>
</comment>
<proteinExistence type="predicted"/>
<sequence>MVVKLSSLKADLKREEKGDWIEFPDWPGVEFNVSSLHLPAYQTARDILFKRLSRQHKKTAIPSAVMVGELGKLYAKHILHGWRGLDVTYSMDKALEILADPEYRNVVAAVEYCAGQVSETDIEFVEDEVGNSAKPSAAA</sequence>
<name>A0A7W6DCN4_9HYPH</name>
<organism evidence="1 2">
    <name type="scientific">Mycoplana azooxidifex</name>
    <dbReference type="NCBI Taxonomy" id="1636188"/>
    <lineage>
        <taxon>Bacteria</taxon>
        <taxon>Pseudomonadati</taxon>
        <taxon>Pseudomonadota</taxon>
        <taxon>Alphaproteobacteria</taxon>
        <taxon>Hyphomicrobiales</taxon>
        <taxon>Rhizobiaceae</taxon>
        <taxon>Mycoplana</taxon>
    </lineage>
</organism>